<accession>A0ABU3EUG5</accession>
<evidence type="ECO:0000313" key="5">
    <source>
        <dbReference type="Proteomes" id="UP001252875"/>
    </source>
</evidence>
<dbReference type="Pfam" id="PF13731">
    <property type="entry name" value="WxL"/>
    <property type="match status" value="1"/>
</dbReference>
<evidence type="ECO:0000313" key="4">
    <source>
        <dbReference type="EMBL" id="MDT2598498.1"/>
    </source>
</evidence>
<dbReference type="Proteomes" id="UP001252875">
    <property type="component" value="Unassembled WGS sequence"/>
</dbReference>
<sequence length="231" mass="24171">MKKTKLIVAGLMMSTMLIGGVSQAFAADSTGEITFTENQGGGDPSDPEDPSNPKPDPKPDPTPEVGPLIIKVVPKFDFGTHEVEQAGKTYDDTETKNTYIEVRDNRSAGINGWEVTASRTEFSDGSKELTGSALSLPKGIVRNSIASTEQGNSTTADEVPEASIKASAQDIPLTGSSAKVLETVKKHDLVGKANTTSNIIETDRTSLTVAPGTAAAGTFTSTITWTITAAP</sequence>
<comment type="caution">
    <text evidence="4">The sequence shown here is derived from an EMBL/GenBank/DDBJ whole genome shotgun (WGS) entry which is preliminary data.</text>
</comment>
<feature type="chain" id="PRO_5047219247" evidence="2">
    <location>
        <begin position="27"/>
        <end position="231"/>
    </location>
</feature>
<keyword evidence="5" id="KW-1185">Reference proteome</keyword>
<dbReference type="EMBL" id="JARPYI010000001">
    <property type="protein sequence ID" value="MDT2598498.1"/>
    <property type="molecule type" value="Genomic_DNA"/>
</dbReference>
<dbReference type="RefSeq" id="WP_137662537.1">
    <property type="nucleotide sequence ID" value="NZ_BJED01000001.1"/>
</dbReference>
<reference evidence="4 5" key="1">
    <citation type="submission" date="2023-03" db="EMBL/GenBank/DDBJ databases">
        <authorList>
            <person name="Shen W."/>
            <person name="Cai J."/>
        </authorList>
    </citation>
    <scope>NUCLEOTIDE SEQUENCE [LARGE SCALE GENOMIC DNA]</scope>
    <source>
        <strain evidence="4 5">D6-4</strain>
    </source>
</reference>
<evidence type="ECO:0000256" key="1">
    <source>
        <dbReference type="SAM" id="MobiDB-lite"/>
    </source>
</evidence>
<keyword evidence="2" id="KW-0732">Signal</keyword>
<gene>
    <name evidence="4" type="ORF">P7D85_01855</name>
</gene>
<evidence type="ECO:0000259" key="3">
    <source>
        <dbReference type="Pfam" id="PF13731"/>
    </source>
</evidence>
<organism evidence="4 5">
    <name type="scientific">Enterococcus hulanensis</name>
    <dbReference type="NCBI Taxonomy" id="2559929"/>
    <lineage>
        <taxon>Bacteria</taxon>
        <taxon>Bacillati</taxon>
        <taxon>Bacillota</taxon>
        <taxon>Bacilli</taxon>
        <taxon>Lactobacillales</taxon>
        <taxon>Enterococcaceae</taxon>
        <taxon>Enterococcus</taxon>
    </lineage>
</organism>
<feature type="region of interest" description="Disordered" evidence="1">
    <location>
        <begin position="34"/>
        <end position="65"/>
    </location>
</feature>
<dbReference type="InterPro" id="IPR027994">
    <property type="entry name" value="WxL_dom"/>
</dbReference>
<feature type="signal peptide" evidence="2">
    <location>
        <begin position="1"/>
        <end position="26"/>
    </location>
</feature>
<proteinExistence type="predicted"/>
<protein>
    <submittedName>
        <fullName evidence="4">WxL domain-containing protein</fullName>
    </submittedName>
</protein>
<feature type="domain" description="WxL" evidence="3">
    <location>
        <begin position="27"/>
        <end position="231"/>
    </location>
</feature>
<evidence type="ECO:0000256" key="2">
    <source>
        <dbReference type="SAM" id="SignalP"/>
    </source>
</evidence>
<name>A0ABU3EUG5_9ENTE</name>